<sequence>MSAVLSVRVALSLNETDVAAEAKVVGNIYPADGGGGESLRNVLFPCGASAPPARFEVEAGRYIVSATLPSGVLLSKDAEAREATDTPVTLCTPPSPYESHSWQYLMGNIESYGAYHDGAETPVPRSRGSSSGVREWSSVVEPGHAAWVGDPKVASWQFASLLKLAEEPARGPVVLEIAHSVPRSVPSLHLGDAAARLYRFGPHGPVDEHGEPRLGGPARGGPTGPRQFLVVSLAGSEYVVTLPAPWGSAQIEVLVNERQSPTGSAVSVTVRDSRVGPALGYMVRGAFDSAATLVKDAESMLYGEMTNPLAAVAGAYVLVGSELAERPRRWDPWLSRLRHEFDWMSDGSLLWAMRHLRRAHTEEERQAARDALVEAFDRGVPVFTLGLSRLIHGLSEFPDDPECVDRLDQARRLSWRVDTREPFVIVALYRTSP</sequence>
<comment type="caution">
    <text evidence="1">The sequence shown here is derived from an EMBL/GenBank/DDBJ whole genome shotgun (WGS) entry which is preliminary data.</text>
</comment>
<dbReference type="RefSeq" id="WP_189185750.1">
    <property type="nucleotide sequence ID" value="NZ_BMMM01000003.1"/>
</dbReference>
<keyword evidence="2" id="KW-1185">Reference proteome</keyword>
<dbReference type="Proteomes" id="UP000600365">
    <property type="component" value="Unassembled WGS sequence"/>
</dbReference>
<evidence type="ECO:0000313" key="2">
    <source>
        <dbReference type="Proteomes" id="UP000600365"/>
    </source>
</evidence>
<dbReference type="AlphaFoldDB" id="A0A917XXT5"/>
<organism evidence="1 2">
    <name type="scientific">Streptomyces albiflavescens</name>
    <dbReference type="NCBI Taxonomy" id="1623582"/>
    <lineage>
        <taxon>Bacteria</taxon>
        <taxon>Bacillati</taxon>
        <taxon>Actinomycetota</taxon>
        <taxon>Actinomycetes</taxon>
        <taxon>Kitasatosporales</taxon>
        <taxon>Streptomycetaceae</taxon>
        <taxon>Streptomyces</taxon>
    </lineage>
</organism>
<gene>
    <name evidence="1" type="ORF">GCM10011579_022280</name>
</gene>
<dbReference type="EMBL" id="BMMM01000003">
    <property type="protein sequence ID" value="GGN58643.1"/>
    <property type="molecule type" value="Genomic_DNA"/>
</dbReference>
<evidence type="ECO:0000313" key="1">
    <source>
        <dbReference type="EMBL" id="GGN58643.1"/>
    </source>
</evidence>
<reference evidence="1 2" key="1">
    <citation type="journal article" date="2014" name="Int. J. Syst. Evol. Microbiol.">
        <title>Complete genome sequence of Corynebacterium casei LMG S-19264T (=DSM 44701T), isolated from a smear-ripened cheese.</title>
        <authorList>
            <consortium name="US DOE Joint Genome Institute (JGI-PGF)"/>
            <person name="Walter F."/>
            <person name="Albersmeier A."/>
            <person name="Kalinowski J."/>
            <person name="Ruckert C."/>
        </authorList>
    </citation>
    <scope>NUCLEOTIDE SEQUENCE [LARGE SCALE GENOMIC DNA]</scope>
    <source>
        <strain evidence="1 2">CGMCC 4.7111</strain>
    </source>
</reference>
<accession>A0A917XXT5</accession>
<proteinExistence type="predicted"/>
<name>A0A917XXT5_9ACTN</name>
<protein>
    <submittedName>
        <fullName evidence="1">Uncharacterized protein</fullName>
    </submittedName>
</protein>